<keyword evidence="4" id="KW-1185">Reference proteome</keyword>
<keyword evidence="2" id="KW-0732">Signal</keyword>
<dbReference type="Proteomes" id="UP001281003">
    <property type="component" value="Unassembled WGS sequence"/>
</dbReference>
<sequence length="187" mass="20165">MATLGRLTAKCSGDLLAVCLLATPAWHSSAGPFKREPIRSRDGRCGGGKPENPAGFWLTRYNEGGVLVPGRIGRSEYPVVLHCELHSGRPALLHKTPGHGPGGKVSAVRWKVVLVRLARLASAGRSHRVNWTSKEADLTPTQQKGQQRTDGEDSLCTGAHGTGRLLRSWFIQGPTDSLQSLLVGCWQ</sequence>
<feature type="signal peptide" evidence="2">
    <location>
        <begin position="1"/>
        <end position="30"/>
    </location>
</feature>
<reference evidence="3" key="1">
    <citation type="journal article" date="2023" name="Mol. Phylogenet. Evol.">
        <title>Genome-scale phylogeny and comparative genomics of the fungal order Sordariales.</title>
        <authorList>
            <person name="Hensen N."/>
            <person name="Bonometti L."/>
            <person name="Westerberg I."/>
            <person name="Brannstrom I.O."/>
            <person name="Guillou S."/>
            <person name="Cros-Aarteil S."/>
            <person name="Calhoun S."/>
            <person name="Haridas S."/>
            <person name="Kuo A."/>
            <person name="Mondo S."/>
            <person name="Pangilinan J."/>
            <person name="Riley R."/>
            <person name="LaButti K."/>
            <person name="Andreopoulos B."/>
            <person name="Lipzen A."/>
            <person name="Chen C."/>
            <person name="Yan M."/>
            <person name="Daum C."/>
            <person name="Ng V."/>
            <person name="Clum A."/>
            <person name="Steindorff A."/>
            <person name="Ohm R.A."/>
            <person name="Martin F."/>
            <person name="Silar P."/>
            <person name="Natvig D.O."/>
            <person name="Lalanne C."/>
            <person name="Gautier V."/>
            <person name="Ament-Velasquez S.L."/>
            <person name="Kruys A."/>
            <person name="Hutchinson M.I."/>
            <person name="Powell A.J."/>
            <person name="Barry K."/>
            <person name="Miller A.N."/>
            <person name="Grigoriev I.V."/>
            <person name="Debuchy R."/>
            <person name="Gladieux P."/>
            <person name="Hiltunen Thoren M."/>
            <person name="Johannesson H."/>
        </authorList>
    </citation>
    <scope>NUCLEOTIDE SEQUENCE</scope>
    <source>
        <strain evidence="3">FGSC 1904</strain>
    </source>
</reference>
<organism evidence="3 4">
    <name type="scientific">Sordaria brevicollis</name>
    <dbReference type="NCBI Taxonomy" id="83679"/>
    <lineage>
        <taxon>Eukaryota</taxon>
        <taxon>Fungi</taxon>
        <taxon>Dikarya</taxon>
        <taxon>Ascomycota</taxon>
        <taxon>Pezizomycotina</taxon>
        <taxon>Sordariomycetes</taxon>
        <taxon>Sordariomycetidae</taxon>
        <taxon>Sordariales</taxon>
        <taxon>Sordariaceae</taxon>
        <taxon>Sordaria</taxon>
    </lineage>
</organism>
<proteinExistence type="predicted"/>
<evidence type="ECO:0008006" key="5">
    <source>
        <dbReference type="Google" id="ProtNLM"/>
    </source>
</evidence>
<evidence type="ECO:0000256" key="2">
    <source>
        <dbReference type="SAM" id="SignalP"/>
    </source>
</evidence>
<dbReference type="AlphaFoldDB" id="A0AAE0UBA1"/>
<evidence type="ECO:0000313" key="3">
    <source>
        <dbReference type="EMBL" id="KAK3397209.1"/>
    </source>
</evidence>
<reference evidence="3" key="2">
    <citation type="submission" date="2023-07" db="EMBL/GenBank/DDBJ databases">
        <authorList>
            <consortium name="Lawrence Berkeley National Laboratory"/>
            <person name="Haridas S."/>
            <person name="Hensen N."/>
            <person name="Bonometti L."/>
            <person name="Westerberg I."/>
            <person name="Brannstrom I.O."/>
            <person name="Guillou S."/>
            <person name="Cros-Aarteil S."/>
            <person name="Calhoun S."/>
            <person name="Kuo A."/>
            <person name="Mondo S."/>
            <person name="Pangilinan J."/>
            <person name="Riley R."/>
            <person name="LaButti K."/>
            <person name="Andreopoulos B."/>
            <person name="Lipzen A."/>
            <person name="Chen C."/>
            <person name="Yanf M."/>
            <person name="Daum C."/>
            <person name="Ng V."/>
            <person name="Clum A."/>
            <person name="Steindorff A."/>
            <person name="Ohm R."/>
            <person name="Martin F."/>
            <person name="Silar P."/>
            <person name="Natvig D."/>
            <person name="Lalanne C."/>
            <person name="Gautier V."/>
            <person name="Ament-velasquez S.L."/>
            <person name="Kruys A."/>
            <person name="Hutchinson M.I."/>
            <person name="Powell A.J."/>
            <person name="Barry K."/>
            <person name="Miller A.N."/>
            <person name="Grigoriev I.V."/>
            <person name="Debuchy R."/>
            <person name="Gladieux P."/>
            <person name="Thoren M.H."/>
            <person name="Johannesson H."/>
        </authorList>
    </citation>
    <scope>NUCLEOTIDE SEQUENCE</scope>
    <source>
        <strain evidence="3">FGSC 1904</strain>
    </source>
</reference>
<feature type="region of interest" description="Disordered" evidence="1">
    <location>
        <begin position="131"/>
        <end position="156"/>
    </location>
</feature>
<dbReference type="EMBL" id="JAUTDP010000008">
    <property type="protein sequence ID" value="KAK3397209.1"/>
    <property type="molecule type" value="Genomic_DNA"/>
</dbReference>
<name>A0AAE0UBA1_SORBR</name>
<protein>
    <recommendedName>
        <fullName evidence="5">Secreted protein</fullName>
    </recommendedName>
</protein>
<feature type="chain" id="PRO_5042096500" description="Secreted protein" evidence="2">
    <location>
        <begin position="31"/>
        <end position="187"/>
    </location>
</feature>
<evidence type="ECO:0000256" key="1">
    <source>
        <dbReference type="SAM" id="MobiDB-lite"/>
    </source>
</evidence>
<gene>
    <name evidence="3" type="ORF">B0T20DRAFT_454489</name>
</gene>
<accession>A0AAE0UBA1</accession>
<feature type="compositionally biased region" description="Polar residues" evidence="1">
    <location>
        <begin position="131"/>
        <end position="148"/>
    </location>
</feature>
<comment type="caution">
    <text evidence="3">The sequence shown here is derived from an EMBL/GenBank/DDBJ whole genome shotgun (WGS) entry which is preliminary data.</text>
</comment>
<evidence type="ECO:0000313" key="4">
    <source>
        <dbReference type="Proteomes" id="UP001281003"/>
    </source>
</evidence>